<dbReference type="EMBL" id="EAAA01002076">
    <property type="status" value="NOT_ANNOTATED_CDS"/>
    <property type="molecule type" value="Genomic_DNA"/>
</dbReference>
<keyword evidence="3 5" id="KW-0479">Metal-binding</keyword>
<comment type="cofactor">
    <cofactor evidence="1 5">
        <name>heme</name>
        <dbReference type="ChEBI" id="CHEBI:30413"/>
    </cofactor>
</comment>
<evidence type="ECO:0000256" key="5">
    <source>
        <dbReference type="PIRSR" id="PIRSR602401-1"/>
    </source>
</evidence>
<dbReference type="InterPro" id="IPR001128">
    <property type="entry name" value="Cyt_P450"/>
</dbReference>
<dbReference type="GeneTree" id="ENSGT00940000160689"/>
<dbReference type="Proteomes" id="UP000008144">
    <property type="component" value="Chromosome 5"/>
</dbReference>
<evidence type="ECO:0000256" key="2">
    <source>
        <dbReference type="ARBA" id="ARBA00010617"/>
    </source>
</evidence>
<dbReference type="OMA" id="VESNIWA"/>
<reference evidence="7" key="3">
    <citation type="submission" date="2025-08" db="UniProtKB">
        <authorList>
            <consortium name="Ensembl"/>
        </authorList>
    </citation>
    <scope>IDENTIFICATION</scope>
</reference>
<dbReference type="SUPFAM" id="SSF48264">
    <property type="entry name" value="Cytochrome P450"/>
    <property type="match status" value="1"/>
</dbReference>
<reference evidence="7" key="2">
    <citation type="journal article" date="2008" name="Genome Biol.">
        <title>Improved genome assembly and evidence-based global gene model set for the chordate Ciona intestinalis: new insight into intron and operon populations.</title>
        <authorList>
            <person name="Satou Y."/>
            <person name="Mineta K."/>
            <person name="Ogasawara M."/>
            <person name="Sasakura Y."/>
            <person name="Shoguchi E."/>
            <person name="Ueno K."/>
            <person name="Yamada L."/>
            <person name="Matsumoto J."/>
            <person name="Wasserscheid J."/>
            <person name="Dewar K."/>
            <person name="Wiley G.B."/>
            <person name="Macmil S.L."/>
            <person name="Roe B.A."/>
            <person name="Zeller R.W."/>
            <person name="Hastings K.E."/>
            <person name="Lemaire P."/>
            <person name="Lindquist E."/>
            <person name="Endo T."/>
            <person name="Hotta K."/>
            <person name="Inaba K."/>
        </authorList>
    </citation>
    <scope>NUCLEOTIDE SEQUENCE [LARGE SCALE GENOMIC DNA]</scope>
    <source>
        <strain evidence="7">wild type</strain>
    </source>
</reference>
<dbReference type="GO" id="GO:0016705">
    <property type="term" value="F:oxidoreductase activity, acting on paired donors, with incorporation or reduction of molecular oxygen"/>
    <property type="evidence" value="ECO:0007669"/>
    <property type="project" value="InterPro"/>
</dbReference>
<evidence type="ECO:0000313" key="7">
    <source>
        <dbReference type="Ensembl" id="ENSCINP00000018600.3"/>
    </source>
</evidence>
<proteinExistence type="inferred from homology"/>
<dbReference type="AlphaFoldDB" id="F6ZNX5"/>
<evidence type="ECO:0000256" key="4">
    <source>
        <dbReference type="ARBA" id="ARBA00023004"/>
    </source>
</evidence>
<accession>F6ZNX5</accession>
<reference evidence="8" key="1">
    <citation type="journal article" date="2002" name="Science">
        <title>The draft genome of Ciona intestinalis: insights into chordate and vertebrate origins.</title>
        <authorList>
            <person name="Dehal P."/>
            <person name="Satou Y."/>
            <person name="Campbell R.K."/>
            <person name="Chapman J."/>
            <person name="Degnan B."/>
            <person name="De Tomaso A."/>
            <person name="Davidson B."/>
            <person name="Di Gregorio A."/>
            <person name="Gelpke M."/>
            <person name="Goodstein D.M."/>
            <person name="Harafuji N."/>
            <person name="Hastings K.E."/>
            <person name="Ho I."/>
            <person name="Hotta K."/>
            <person name="Huang W."/>
            <person name="Kawashima T."/>
            <person name="Lemaire P."/>
            <person name="Martinez D."/>
            <person name="Meinertzhagen I.A."/>
            <person name="Necula S."/>
            <person name="Nonaka M."/>
            <person name="Putnam N."/>
            <person name="Rash S."/>
            <person name="Saiga H."/>
            <person name="Satake M."/>
            <person name="Terry A."/>
            <person name="Yamada L."/>
            <person name="Wang H.G."/>
            <person name="Awazu S."/>
            <person name="Azumi K."/>
            <person name="Boore J."/>
            <person name="Branno M."/>
            <person name="Chin-Bow S."/>
            <person name="DeSantis R."/>
            <person name="Doyle S."/>
            <person name="Francino P."/>
            <person name="Keys D.N."/>
            <person name="Haga S."/>
            <person name="Hayashi H."/>
            <person name="Hino K."/>
            <person name="Imai K.S."/>
            <person name="Inaba K."/>
            <person name="Kano S."/>
            <person name="Kobayashi K."/>
            <person name="Kobayashi M."/>
            <person name="Lee B.I."/>
            <person name="Makabe K.W."/>
            <person name="Manohar C."/>
            <person name="Matassi G."/>
            <person name="Medina M."/>
            <person name="Mochizuki Y."/>
            <person name="Mount S."/>
            <person name="Morishita T."/>
            <person name="Miura S."/>
            <person name="Nakayama A."/>
            <person name="Nishizaka S."/>
            <person name="Nomoto H."/>
            <person name="Ohta F."/>
            <person name="Oishi K."/>
            <person name="Rigoutsos I."/>
            <person name="Sano M."/>
            <person name="Sasaki A."/>
            <person name="Sasakura Y."/>
            <person name="Shoguchi E."/>
            <person name="Shin-i T."/>
            <person name="Spagnuolo A."/>
            <person name="Stainier D."/>
            <person name="Suzuki M.M."/>
            <person name="Tassy O."/>
            <person name="Takatori N."/>
            <person name="Tokuoka M."/>
            <person name="Yagi K."/>
            <person name="Yoshizaki F."/>
            <person name="Wada S."/>
            <person name="Zhang C."/>
            <person name="Hyatt P.D."/>
            <person name="Larimer F."/>
            <person name="Detter C."/>
            <person name="Doggett N."/>
            <person name="Glavina T."/>
            <person name="Hawkins T."/>
            <person name="Richardson P."/>
            <person name="Lucas S."/>
            <person name="Kohara Y."/>
            <person name="Levine M."/>
            <person name="Satoh N."/>
            <person name="Rokhsar D.S."/>
        </authorList>
    </citation>
    <scope>NUCLEOTIDE SEQUENCE [LARGE SCALE GENOMIC DNA]</scope>
</reference>
<evidence type="ECO:0000256" key="1">
    <source>
        <dbReference type="ARBA" id="ARBA00001971"/>
    </source>
</evidence>
<keyword evidence="4 5" id="KW-0408">Iron</keyword>
<dbReference type="InterPro" id="IPR017972">
    <property type="entry name" value="Cyt_P450_CS"/>
</dbReference>
<dbReference type="PRINTS" id="PR00463">
    <property type="entry name" value="EP450I"/>
</dbReference>
<reference evidence="7" key="4">
    <citation type="submission" date="2025-09" db="UniProtKB">
        <authorList>
            <consortium name="Ensembl"/>
        </authorList>
    </citation>
    <scope>IDENTIFICATION</scope>
</reference>
<dbReference type="EMBL" id="EAAA01002077">
    <property type="status" value="NOT_ANNOTATED_CDS"/>
    <property type="molecule type" value="Genomic_DNA"/>
</dbReference>
<dbReference type="InterPro" id="IPR050182">
    <property type="entry name" value="Cytochrome_P450_fam2"/>
</dbReference>
<name>F6ZNX5_CIOIN</name>
<comment type="similarity">
    <text evidence="2 6">Belongs to the cytochrome P450 family.</text>
</comment>
<keyword evidence="6" id="KW-0503">Monooxygenase</keyword>
<evidence type="ECO:0000313" key="8">
    <source>
        <dbReference type="Proteomes" id="UP000008144"/>
    </source>
</evidence>
<dbReference type="PANTHER" id="PTHR24300">
    <property type="entry name" value="CYTOCHROME P450 508A4-RELATED"/>
    <property type="match status" value="1"/>
</dbReference>
<dbReference type="PANTHER" id="PTHR24300:SF397">
    <property type="entry name" value="CYTOCHROME P450 2U1"/>
    <property type="match status" value="1"/>
</dbReference>
<feature type="binding site" description="axial binding residue" evidence="5">
    <location>
        <position position="67"/>
    </location>
    <ligand>
        <name>heme</name>
        <dbReference type="ChEBI" id="CHEBI:30413"/>
    </ligand>
    <ligandPart>
        <name>Fe</name>
        <dbReference type="ChEBI" id="CHEBI:18248"/>
    </ligandPart>
</feature>
<dbReference type="GO" id="GO:0005506">
    <property type="term" value="F:iron ion binding"/>
    <property type="evidence" value="ECO:0007669"/>
    <property type="project" value="InterPro"/>
</dbReference>
<dbReference type="HOGENOM" id="CLU_001570_22_2_1"/>
<dbReference type="InterPro" id="IPR002401">
    <property type="entry name" value="Cyt_P450_E_grp-I"/>
</dbReference>
<evidence type="ECO:0000256" key="3">
    <source>
        <dbReference type="ARBA" id="ARBA00022723"/>
    </source>
</evidence>
<dbReference type="PROSITE" id="PS00086">
    <property type="entry name" value="CYTOCHROME_P450"/>
    <property type="match status" value="1"/>
</dbReference>
<dbReference type="Pfam" id="PF00067">
    <property type="entry name" value="p450"/>
    <property type="match status" value="1"/>
</dbReference>
<dbReference type="InParanoid" id="F6ZNX5"/>
<dbReference type="GO" id="GO:0020037">
    <property type="term" value="F:heme binding"/>
    <property type="evidence" value="ECO:0007669"/>
    <property type="project" value="InterPro"/>
</dbReference>
<keyword evidence="6" id="KW-0560">Oxidoreductase</keyword>
<dbReference type="InterPro" id="IPR036396">
    <property type="entry name" value="Cyt_P450_sf"/>
</dbReference>
<protein>
    <submittedName>
        <fullName evidence="7">Uncharacterized protein</fullName>
    </submittedName>
</protein>
<keyword evidence="8" id="KW-1185">Reference proteome</keyword>
<dbReference type="GO" id="GO:0004497">
    <property type="term" value="F:monooxygenase activity"/>
    <property type="evidence" value="ECO:0007669"/>
    <property type="project" value="UniProtKB-KW"/>
</dbReference>
<dbReference type="Gene3D" id="1.10.630.10">
    <property type="entry name" value="Cytochrome P450"/>
    <property type="match status" value="1"/>
</dbReference>
<dbReference type="Ensembl" id="ENSCINT00000018600.3">
    <property type="protein sequence ID" value="ENSCINP00000018600.3"/>
    <property type="gene ID" value="ENSCING00000000333.3"/>
</dbReference>
<keyword evidence="5 6" id="KW-0349">Heme</keyword>
<sequence>MTTQTVNFANYVIPKGTTIVANLWAVHNDPDVWDEPSKFKPERHLDDKGNFVQSKHVIPFSVGPRHCLGEQLARMKIFIFLVSMVQKFEFLPDPNEPDLPEIDDGVIGNGFFPYPFNFVANEI</sequence>
<organism evidence="7 8">
    <name type="scientific">Ciona intestinalis</name>
    <name type="common">Transparent sea squirt</name>
    <name type="synonym">Ascidia intestinalis</name>
    <dbReference type="NCBI Taxonomy" id="7719"/>
    <lineage>
        <taxon>Eukaryota</taxon>
        <taxon>Metazoa</taxon>
        <taxon>Chordata</taxon>
        <taxon>Tunicata</taxon>
        <taxon>Ascidiacea</taxon>
        <taxon>Phlebobranchia</taxon>
        <taxon>Cionidae</taxon>
        <taxon>Ciona</taxon>
    </lineage>
</organism>
<evidence type="ECO:0000256" key="6">
    <source>
        <dbReference type="RuleBase" id="RU000461"/>
    </source>
</evidence>
<dbReference type="STRING" id="7719.ENSCINP00000018600"/>